<gene>
    <name evidence="1" type="ORF">D1627_01945</name>
</gene>
<evidence type="ECO:0000313" key="2">
    <source>
        <dbReference type="Proteomes" id="UP000266005"/>
    </source>
</evidence>
<dbReference type="EMBL" id="QWGE01000001">
    <property type="protein sequence ID" value="RIJ42641.1"/>
    <property type="molecule type" value="Genomic_DNA"/>
</dbReference>
<evidence type="ECO:0008006" key="3">
    <source>
        <dbReference type="Google" id="ProtNLM"/>
    </source>
</evidence>
<proteinExistence type="predicted"/>
<organism evidence="1 2">
    <name type="scientific">Pontibacter oryzae</name>
    <dbReference type="NCBI Taxonomy" id="2304593"/>
    <lineage>
        <taxon>Bacteria</taxon>
        <taxon>Pseudomonadati</taxon>
        <taxon>Bacteroidota</taxon>
        <taxon>Cytophagia</taxon>
        <taxon>Cytophagales</taxon>
        <taxon>Hymenobacteraceae</taxon>
        <taxon>Pontibacter</taxon>
    </lineage>
</organism>
<dbReference type="Proteomes" id="UP000266005">
    <property type="component" value="Unassembled WGS sequence"/>
</dbReference>
<comment type="caution">
    <text evidence="1">The sequence shown here is derived from an EMBL/GenBank/DDBJ whole genome shotgun (WGS) entry which is preliminary data.</text>
</comment>
<dbReference type="RefSeq" id="WP_119430523.1">
    <property type="nucleotide sequence ID" value="NZ_QWGE01000001.1"/>
</dbReference>
<protein>
    <recommendedName>
        <fullName evidence="3">RiboL-PSP-HEPN domain-containing protein</fullName>
    </recommendedName>
</protein>
<keyword evidence="2" id="KW-1185">Reference proteome</keyword>
<evidence type="ECO:0000313" key="1">
    <source>
        <dbReference type="EMBL" id="RIJ42641.1"/>
    </source>
</evidence>
<reference evidence="2" key="1">
    <citation type="submission" date="2018-08" db="EMBL/GenBank/DDBJ databases">
        <title>Mucilaginibacter sp. MYSH2.</title>
        <authorList>
            <person name="Seo T."/>
        </authorList>
    </citation>
    <scope>NUCLEOTIDE SEQUENCE [LARGE SCALE GENOMIC DNA]</scope>
    <source>
        <strain evidence="2">KIRAN</strain>
    </source>
</reference>
<name>A0A399SHZ8_9BACT</name>
<dbReference type="AlphaFoldDB" id="A0A399SHZ8"/>
<dbReference type="OrthoDB" id="9255876at2"/>
<sequence>MAAFDDFSALLLEEAKRFLEKIKESKDEDAKKAYKHSAVLIGISALEAYINGISQELVNFPTTPIHEKALLEEKEVELKNGEFIVTERLKIQRLTDRIQYLYFKHSKTYLTGESEAWWGPLKQSLKVRNGLVHPKEEISISQDDVEILLKSVIECLLRLSKIIYKKEYPFRNMGLQSRLTF</sequence>
<accession>A0A399SHZ8</accession>